<comment type="caution">
    <text evidence="2">The sequence shown here is derived from an EMBL/GenBank/DDBJ whole genome shotgun (WGS) entry which is preliminary data.</text>
</comment>
<evidence type="ECO:0000259" key="1">
    <source>
        <dbReference type="SMART" id="SM00953"/>
    </source>
</evidence>
<organism evidence="2 3">
    <name type="scientific">Alcanivorax quisquiliarum</name>
    <dbReference type="NCBI Taxonomy" id="2933565"/>
    <lineage>
        <taxon>Bacteria</taxon>
        <taxon>Pseudomonadati</taxon>
        <taxon>Pseudomonadota</taxon>
        <taxon>Gammaproteobacteria</taxon>
        <taxon>Oceanospirillales</taxon>
        <taxon>Alcanivoracaceae</taxon>
        <taxon>Alcanivorax</taxon>
    </lineage>
</organism>
<name>A0ABT0E596_9GAMM</name>
<feature type="domain" description="RES" evidence="1">
    <location>
        <begin position="76"/>
        <end position="207"/>
    </location>
</feature>
<accession>A0ABT0E596</accession>
<evidence type="ECO:0000313" key="3">
    <source>
        <dbReference type="Proteomes" id="UP001165524"/>
    </source>
</evidence>
<gene>
    <name evidence="2" type="ORF">MU846_04520</name>
</gene>
<sequence length="232" mass="26239">MTMGSLDGVGLIEVRQDVYRNIVSLRASRDLFDDLSDDPGDWQAAIQLEIAHKPPHYQSTQPLIHRPFEEAGYHSAVRYPFDNWSQSRYSRGSFGVWYGAPELETTIYETAHHWRHGLLADAGWADIDGVSIERRVHQVYCRAALINLLPYTDRWPALRSNDYGPCQALGERLHREGHPGLWAPSARCEGIVSVAFTPNILSDPRTSCFLTYTLRAGKVAVSRQPNTVFMTI</sequence>
<dbReference type="SMART" id="SM00953">
    <property type="entry name" value="RES"/>
    <property type="match status" value="1"/>
</dbReference>
<protein>
    <submittedName>
        <fullName evidence="2">RES family NAD+ phosphorylase</fullName>
    </submittedName>
</protein>
<reference evidence="2" key="1">
    <citation type="submission" date="2022-04" db="EMBL/GenBank/DDBJ databases">
        <title>Alcanivorax sp. CY1518 draft genome sequence.</title>
        <authorList>
            <person name="Zhao G."/>
            <person name="An M."/>
        </authorList>
    </citation>
    <scope>NUCLEOTIDE SEQUENCE</scope>
    <source>
        <strain evidence="2">CY1518</strain>
    </source>
</reference>
<proteinExistence type="predicted"/>
<dbReference type="Proteomes" id="UP001165524">
    <property type="component" value="Unassembled WGS sequence"/>
</dbReference>
<dbReference type="EMBL" id="JALKII010000002">
    <property type="protein sequence ID" value="MCK0536966.1"/>
    <property type="molecule type" value="Genomic_DNA"/>
</dbReference>
<dbReference type="Pfam" id="PF08808">
    <property type="entry name" value="RES"/>
    <property type="match status" value="1"/>
</dbReference>
<dbReference type="RefSeq" id="WP_246948914.1">
    <property type="nucleotide sequence ID" value="NZ_JALKII010000002.1"/>
</dbReference>
<evidence type="ECO:0000313" key="2">
    <source>
        <dbReference type="EMBL" id="MCK0536966.1"/>
    </source>
</evidence>
<dbReference type="InterPro" id="IPR014914">
    <property type="entry name" value="RES_dom"/>
</dbReference>
<keyword evidence="3" id="KW-1185">Reference proteome</keyword>